<dbReference type="Pfam" id="PF03824">
    <property type="entry name" value="NicO"/>
    <property type="match status" value="1"/>
</dbReference>
<evidence type="ECO:0000313" key="14">
    <source>
        <dbReference type="EMBL" id="SEP00316.1"/>
    </source>
</evidence>
<evidence type="ECO:0000256" key="11">
    <source>
        <dbReference type="ARBA" id="ARBA00023136"/>
    </source>
</evidence>
<dbReference type="GO" id="GO:0006824">
    <property type="term" value="P:cobalt ion transport"/>
    <property type="evidence" value="ECO:0007669"/>
    <property type="project" value="UniProtKB-KW"/>
</dbReference>
<evidence type="ECO:0000256" key="4">
    <source>
        <dbReference type="ARBA" id="ARBA00022448"/>
    </source>
</evidence>
<keyword evidence="6" id="KW-0533">Nickel</keyword>
<evidence type="ECO:0000256" key="10">
    <source>
        <dbReference type="ARBA" id="ARBA00023112"/>
    </source>
</evidence>
<feature type="transmembrane region" description="Helical" evidence="13">
    <location>
        <begin position="73"/>
        <end position="92"/>
    </location>
</feature>
<evidence type="ECO:0000256" key="5">
    <source>
        <dbReference type="ARBA" id="ARBA00022475"/>
    </source>
</evidence>
<keyword evidence="10" id="KW-0921">Nickel transport</keyword>
<dbReference type="EMBL" id="FODY01000008">
    <property type="protein sequence ID" value="SEP00316.1"/>
    <property type="molecule type" value="Genomic_DNA"/>
</dbReference>
<comment type="similarity">
    <text evidence="13">Belongs to the NiCoT transporter (TC 2.A.52) family.</text>
</comment>
<evidence type="ECO:0000256" key="1">
    <source>
        <dbReference type="ARBA" id="ARBA00002510"/>
    </source>
</evidence>
<reference evidence="14 15" key="1">
    <citation type="submission" date="2016-10" db="EMBL/GenBank/DDBJ databases">
        <authorList>
            <person name="de Groot N.N."/>
        </authorList>
    </citation>
    <scope>NUCLEOTIDE SEQUENCE [LARGE SCALE GENOMIC DNA]</scope>
    <source>
        <strain evidence="14 15">DSM 13305</strain>
    </source>
</reference>
<proteinExistence type="inferred from homology"/>
<evidence type="ECO:0000256" key="9">
    <source>
        <dbReference type="ARBA" id="ARBA00023065"/>
    </source>
</evidence>
<dbReference type="GO" id="GO:0010045">
    <property type="term" value="P:response to nickel cation"/>
    <property type="evidence" value="ECO:0007669"/>
    <property type="project" value="TreeGrafter"/>
</dbReference>
<dbReference type="RefSeq" id="WP_091745852.1">
    <property type="nucleotide sequence ID" value="NZ_FODY01000008.1"/>
</dbReference>
<gene>
    <name evidence="14" type="ORF">SAMN04490178_108111</name>
</gene>
<accession>A0A1H8UB35</accession>
<comment type="function">
    <text evidence="1">Efflux system for nickel and cobalt.</text>
</comment>
<keyword evidence="11 13" id="KW-0472">Membrane</keyword>
<dbReference type="OrthoDB" id="9812956at2"/>
<sequence>MKTKHFIVCIVCGLLLYGIVYFLGNTLHSLLMPVNLFIEHNPYLRFLSKLQQEMNHQVALAVKELQAQTNLRLLASLLGLSFVYGALHALGPGHGKTLLSTWILAKQRRVKEVGFVSLAAALLHALSATTMIAVTYLVLGKYASLSTQQLNVDLQLVAAVLIIGISLNTLYNAMQTKQTGNLATNRPAMSNPAWIACSVGLVPCPVTSVIFIFCLTLHLAWLGLLLVGAFAGGMGIALLAISYTVWKVKKEAVIAPYPQLQYFVEKPLPILSSLALLGVGVIYLCALL</sequence>
<dbReference type="GO" id="GO:0005886">
    <property type="term" value="C:plasma membrane"/>
    <property type="evidence" value="ECO:0007669"/>
    <property type="project" value="UniProtKB-SubCell"/>
</dbReference>
<evidence type="ECO:0000256" key="7">
    <source>
        <dbReference type="ARBA" id="ARBA00022692"/>
    </source>
</evidence>
<dbReference type="PANTHER" id="PTHR40659:SF1">
    <property type="entry name" value="NICKEL_COBALT EFFLUX SYSTEM RCNA"/>
    <property type="match status" value="1"/>
</dbReference>
<keyword evidence="12" id="KW-0170">Cobalt</keyword>
<dbReference type="InterPro" id="IPR051224">
    <property type="entry name" value="NiCoT_RcnA"/>
</dbReference>
<dbReference type="GO" id="GO:0015099">
    <property type="term" value="F:nickel cation transmembrane transporter activity"/>
    <property type="evidence" value="ECO:0007669"/>
    <property type="project" value="UniProtKB-UniRule"/>
</dbReference>
<keyword evidence="3" id="KW-0171">Cobalt transport</keyword>
<evidence type="ECO:0000256" key="8">
    <source>
        <dbReference type="ARBA" id="ARBA00022989"/>
    </source>
</evidence>
<keyword evidence="4 13" id="KW-0813">Transport</keyword>
<organism evidence="14 15">
    <name type="scientific">Propionispora vibrioides</name>
    <dbReference type="NCBI Taxonomy" id="112903"/>
    <lineage>
        <taxon>Bacteria</taxon>
        <taxon>Bacillati</taxon>
        <taxon>Bacillota</taxon>
        <taxon>Negativicutes</taxon>
        <taxon>Selenomonadales</taxon>
        <taxon>Sporomusaceae</taxon>
        <taxon>Propionispora</taxon>
    </lineage>
</organism>
<feature type="transmembrane region" description="Helical" evidence="13">
    <location>
        <begin position="219"/>
        <end position="246"/>
    </location>
</feature>
<evidence type="ECO:0000256" key="6">
    <source>
        <dbReference type="ARBA" id="ARBA00022596"/>
    </source>
</evidence>
<dbReference type="InterPro" id="IPR011541">
    <property type="entry name" value="Ni/Co_transpt_high_affinity"/>
</dbReference>
<name>A0A1H8UB35_9FIRM</name>
<protein>
    <recommendedName>
        <fullName evidence="13">Nickel/cobalt efflux system</fullName>
    </recommendedName>
</protein>
<keyword evidence="7 13" id="KW-0812">Transmembrane</keyword>
<evidence type="ECO:0000256" key="13">
    <source>
        <dbReference type="RuleBase" id="RU362101"/>
    </source>
</evidence>
<feature type="transmembrane region" description="Helical" evidence="13">
    <location>
        <begin position="193"/>
        <end position="213"/>
    </location>
</feature>
<keyword evidence="8 13" id="KW-1133">Transmembrane helix</keyword>
<feature type="transmembrane region" description="Helical" evidence="13">
    <location>
        <begin position="154"/>
        <end position="173"/>
    </location>
</feature>
<evidence type="ECO:0000256" key="12">
    <source>
        <dbReference type="ARBA" id="ARBA00023285"/>
    </source>
</evidence>
<feature type="transmembrane region" description="Helical" evidence="13">
    <location>
        <begin position="267"/>
        <end position="286"/>
    </location>
</feature>
<dbReference type="PANTHER" id="PTHR40659">
    <property type="entry name" value="NICKEL/COBALT EFFLUX SYSTEM RCNA"/>
    <property type="match status" value="1"/>
</dbReference>
<dbReference type="GO" id="GO:0032025">
    <property type="term" value="P:response to cobalt ion"/>
    <property type="evidence" value="ECO:0007669"/>
    <property type="project" value="TreeGrafter"/>
</dbReference>
<feature type="transmembrane region" description="Helical" evidence="13">
    <location>
        <begin position="7"/>
        <end position="24"/>
    </location>
</feature>
<keyword evidence="15" id="KW-1185">Reference proteome</keyword>
<dbReference type="Proteomes" id="UP000198847">
    <property type="component" value="Unassembled WGS sequence"/>
</dbReference>
<evidence type="ECO:0000313" key="15">
    <source>
        <dbReference type="Proteomes" id="UP000198847"/>
    </source>
</evidence>
<dbReference type="GO" id="GO:0046583">
    <property type="term" value="F:monoatomic cation efflux transmembrane transporter activity"/>
    <property type="evidence" value="ECO:0007669"/>
    <property type="project" value="TreeGrafter"/>
</dbReference>
<evidence type="ECO:0000256" key="2">
    <source>
        <dbReference type="ARBA" id="ARBA00004651"/>
    </source>
</evidence>
<dbReference type="AlphaFoldDB" id="A0A1H8UB35"/>
<keyword evidence="5" id="KW-1003">Cell membrane</keyword>
<evidence type="ECO:0000256" key="3">
    <source>
        <dbReference type="ARBA" id="ARBA00022426"/>
    </source>
</evidence>
<feature type="transmembrane region" description="Helical" evidence="13">
    <location>
        <begin position="113"/>
        <end position="139"/>
    </location>
</feature>
<comment type="subcellular location">
    <subcellularLocation>
        <location evidence="2 13">Cell membrane</location>
        <topology evidence="2 13">Multi-pass membrane protein</topology>
    </subcellularLocation>
</comment>
<dbReference type="STRING" id="112903.SAMN04490178_108111"/>
<keyword evidence="9" id="KW-0406">Ion transport</keyword>